<evidence type="ECO:0000256" key="4">
    <source>
        <dbReference type="ARBA" id="ARBA00022833"/>
    </source>
</evidence>
<organism evidence="7 8">
    <name type="scientific">Microlunatus aurantiacus</name>
    <dbReference type="NCBI Taxonomy" id="446786"/>
    <lineage>
        <taxon>Bacteria</taxon>
        <taxon>Bacillati</taxon>
        <taxon>Actinomycetota</taxon>
        <taxon>Actinomycetes</taxon>
        <taxon>Propionibacteriales</taxon>
        <taxon>Propionibacteriaceae</taxon>
        <taxon>Microlunatus</taxon>
    </lineage>
</organism>
<dbReference type="InterPro" id="IPR036866">
    <property type="entry name" value="RibonucZ/Hydroxyglut_hydro"/>
</dbReference>
<dbReference type="InterPro" id="IPR051453">
    <property type="entry name" value="MBL_Glyoxalase_II"/>
</dbReference>
<comment type="caution">
    <text evidence="7">The sequence shown here is derived from an EMBL/GenBank/DDBJ whole genome shotgun (WGS) entry which is preliminary data.</text>
</comment>
<sequence>MGHAVASLGDVFIASFPAGPWQTNCYVVATEPGAECVILDPGMGAADGVREVVTEHRLKPVAVVLTHGHLDHMFSVAPLCGGYDATCWVHPDDRALLADPLRAMGPETHQLLAQLTGGTTTFAEPDDVRELTDGAVLEIAGVRLDALHTPGHTRGSVMYRSDYPSTAPGGGELDQLVFSGDVLFAGSIGRTDLPGGDHAAMLRSLRSKVLPLSDTTAVLPGHGPQTTMARERATNPYLQPGQL</sequence>
<evidence type="ECO:0000313" key="8">
    <source>
        <dbReference type="Proteomes" id="UP001500051"/>
    </source>
</evidence>
<proteinExistence type="predicted"/>
<evidence type="ECO:0000256" key="5">
    <source>
        <dbReference type="SAM" id="MobiDB-lite"/>
    </source>
</evidence>
<dbReference type="CDD" id="cd06262">
    <property type="entry name" value="metallo-hydrolase-like_MBL-fold"/>
    <property type="match status" value="1"/>
</dbReference>
<dbReference type="SUPFAM" id="SSF56281">
    <property type="entry name" value="Metallo-hydrolase/oxidoreductase"/>
    <property type="match status" value="1"/>
</dbReference>
<comment type="cofactor">
    <cofactor evidence="1">
        <name>Zn(2+)</name>
        <dbReference type="ChEBI" id="CHEBI:29105"/>
    </cofactor>
</comment>
<gene>
    <name evidence="7" type="ORF">GCM10022204_39460</name>
</gene>
<dbReference type="PANTHER" id="PTHR46233">
    <property type="entry name" value="HYDROXYACYLGLUTATHIONE HYDROLASE GLOC"/>
    <property type="match status" value="1"/>
</dbReference>
<evidence type="ECO:0000259" key="6">
    <source>
        <dbReference type="SMART" id="SM00849"/>
    </source>
</evidence>
<keyword evidence="2" id="KW-0479">Metal-binding</keyword>
<evidence type="ECO:0000256" key="2">
    <source>
        <dbReference type="ARBA" id="ARBA00022723"/>
    </source>
</evidence>
<dbReference type="Gene3D" id="3.60.15.10">
    <property type="entry name" value="Ribonuclease Z/Hydroxyacylglutathione hydrolase-like"/>
    <property type="match status" value="1"/>
</dbReference>
<accession>A0ABP7EE34</accession>
<dbReference type="PANTHER" id="PTHR46233:SF3">
    <property type="entry name" value="HYDROXYACYLGLUTATHIONE HYDROLASE GLOC"/>
    <property type="match status" value="1"/>
</dbReference>
<dbReference type="InterPro" id="IPR001279">
    <property type="entry name" value="Metallo-B-lactamas"/>
</dbReference>
<dbReference type="Proteomes" id="UP001500051">
    <property type="component" value="Unassembled WGS sequence"/>
</dbReference>
<dbReference type="SMART" id="SM00849">
    <property type="entry name" value="Lactamase_B"/>
    <property type="match status" value="1"/>
</dbReference>
<reference evidence="8" key="1">
    <citation type="journal article" date="2019" name="Int. J. Syst. Evol. Microbiol.">
        <title>The Global Catalogue of Microorganisms (GCM) 10K type strain sequencing project: providing services to taxonomists for standard genome sequencing and annotation.</title>
        <authorList>
            <consortium name="The Broad Institute Genomics Platform"/>
            <consortium name="The Broad Institute Genome Sequencing Center for Infectious Disease"/>
            <person name="Wu L."/>
            <person name="Ma J."/>
        </authorList>
    </citation>
    <scope>NUCLEOTIDE SEQUENCE [LARGE SCALE GENOMIC DNA]</scope>
    <source>
        <strain evidence="8">JCM 16548</strain>
    </source>
</reference>
<evidence type="ECO:0000256" key="1">
    <source>
        <dbReference type="ARBA" id="ARBA00001947"/>
    </source>
</evidence>
<feature type="region of interest" description="Disordered" evidence="5">
    <location>
        <begin position="216"/>
        <end position="243"/>
    </location>
</feature>
<keyword evidence="4" id="KW-0862">Zinc</keyword>
<keyword evidence="8" id="KW-1185">Reference proteome</keyword>
<evidence type="ECO:0000313" key="7">
    <source>
        <dbReference type="EMBL" id="GAA3715948.1"/>
    </source>
</evidence>
<name>A0ABP7EE34_9ACTN</name>
<dbReference type="Pfam" id="PF00753">
    <property type="entry name" value="Lactamase_B"/>
    <property type="match status" value="1"/>
</dbReference>
<evidence type="ECO:0000256" key="3">
    <source>
        <dbReference type="ARBA" id="ARBA00022801"/>
    </source>
</evidence>
<dbReference type="EMBL" id="BAAAYX010000020">
    <property type="protein sequence ID" value="GAA3715948.1"/>
    <property type="molecule type" value="Genomic_DNA"/>
</dbReference>
<keyword evidence="3" id="KW-0378">Hydrolase</keyword>
<feature type="domain" description="Metallo-beta-lactamase" evidence="6">
    <location>
        <begin position="22"/>
        <end position="222"/>
    </location>
</feature>
<protein>
    <submittedName>
        <fullName evidence="7">MBL fold metallo-hydrolase</fullName>
    </submittedName>
</protein>